<evidence type="ECO:0000313" key="1">
    <source>
        <dbReference type="EMBL" id="ODV85413.1"/>
    </source>
</evidence>
<dbReference type="Proteomes" id="UP000094801">
    <property type="component" value="Unassembled WGS sequence"/>
</dbReference>
<reference evidence="2" key="1">
    <citation type="submission" date="2016-04" db="EMBL/GenBank/DDBJ databases">
        <title>Comparative genomics of biotechnologically important yeasts.</title>
        <authorList>
            <consortium name="DOE Joint Genome Institute"/>
            <person name="Riley R."/>
            <person name="Haridas S."/>
            <person name="Wolfe K.H."/>
            <person name="Lopes M.R."/>
            <person name="Hittinger C.T."/>
            <person name="Goker M."/>
            <person name="Salamov A."/>
            <person name="Wisecaver J."/>
            <person name="Long T.M."/>
            <person name="Aerts A.L."/>
            <person name="Barry K."/>
            <person name="Choi C."/>
            <person name="Clum A."/>
            <person name="Coughlan A.Y."/>
            <person name="Deshpande S."/>
            <person name="Douglass A.P."/>
            <person name="Hanson S.J."/>
            <person name="Klenk H.-P."/>
            <person name="Labutti K."/>
            <person name="Lapidus A."/>
            <person name="Lindquist E."/>
            <person name="Lipzen A."/>
            <person name="Meier-Kolthoff J.P."/>
            <person name="Ohm R.A."/>
            <person name="Otillar R.P."/>
            <person name="Pangilinan J."/>
            <person name="Peng Y."/>
            <person name="Rokas A."/>
            <person name="Rosa C.A."/>
            <person name="Scheuner C."/>
            <person name="Sibirny A.A."/>
            <person name="Slot J.C."/>
            <person name="Stielow J.B."/>
            <person name="Sun H."/>
            <person name="Kurtzman C.P."/>
            <person name="Blackwell M."/>
            <person name="Grigoriev I.V."/>
            <person name="Jeffries T.W."/>
        </authorList>
    </citation>
    <scope>NUCLEOTIDE SEQUENCE [LARGE SCALE GENOMIC DNA]</scope>
    <source>
        <strain evidence="2">NRRL YB-2248</strain>
    </source>
</reference>
<keyword evidence="2" id="KW-1185">Reference proteome</keyword>
<organism evidence="1 2">
    <name type="scientific">[Candida] arabinofermentans NRRL YB-2248</name>
    <dbReference type="NCBI Taxonomy" id="983967"/>
    <lineage>
        <taxon>Eukaryota</taxon>
        <taxon>Fungi</taxon>
        <taxon>Dikarya</taxon>
        <taxon>Ascomycota</taxon>
        <taxon>Saccharomycotina</taxon>
        <taxon>Pichiomycetes</taxon>
        <taxon>Pichiales</taxon>
        <taxon>Pichiaceae</taxon>
        <taxon>Ogataea</taxon>
        <taxon>Ogataea/Candida clade</taxon>
    </lineage>
</organism>
<proteinExistence type="predicted"/>
<accession>A0A1E4T0Y5</accession>
<dbReference type="AlphaFoldDB" id="A0A1E4T0Y5"/>
<dbReference type="EMBL" id="KV453852">
    <property type="protein sequence ID" value="ODV85413.1"/>
    <property type="molecule type" value="Genomic_DNA"/>
</dbReference>
<name>A0A1E4T0Y5_9ASCO</name>
<sequence>MTASKNAVAIRRCYLQYNAMVQSYHKLVSIGAWYGSVSVRALHDSSKRMLNTSLKTPYEALIFVKNLSEDSFVMTVLNVS</sequence>
<protein>
    <submittedName>
        <fullName evidence="1">Uncharacterized protein</fullName>
    </submittedName>
</protein>
<evidence type="ECO:0000313" key="2">
    <source>
        <dbReference type="Proteomes" id="UP000094801"/>
    </source>
</evidence>
<gene>
    <name evidence="1" type="ORF">CANARDRAFT_28212</name>
</gene>